<sequence length="302" mass="34204">MIKRLLICLLSFSPVMLLAQVGPQTALPRVYRDSLKHLGVRMINNEDEMERKAANYNFIKTLTTTLKMPGSFNFKFDSVKTISIINAPDGRFRIFSWPVMNQDGSYRFYGTIQINTGTAPLEMYPLADYSPFMSSPQDTVTSNTKWYGALYYNIIPVAGANPYYVLLGWKGNTPKSTKKLIEVLSFQNGKPVLGAPVFADKGTTHDRIVFEYSRQVSMMLKYLPEQHLIAFDHLAPPDKKQQDKPETYGPDLTYDGYRLQNGKWIFQENIDLRNLGSPTDQDIVDPKKQALLDRAAASAGHN</sequence>
<reference evidence="2" key="1">
    <citation type="submission" date="2020-01" db="EMBL/GenBank/DDBJ databases">
        <authorList>
            <person name="Seo Y.L."/>
        </authorList>
    </citation>
    <scope>NUCLEOTIDE SEQUENCE</scope>
    <source>
        <strain evidence="2">R11</strain>
    </source>
</reference>
<dbReference type="Proteomes" id="UP000638732">
    <property type="component" value="Unassembled WGS sequence"/>
</dbReference>
<keyword evidence="3" id="KW-1185">Reference proteome</keyword>
<comment type="caution">
    <text evidence="2">The sequence shown here is derived from an EMBL/GenBank/DDBJ whole genome shotgun (WGS) entry which is preliminary data.</text>
</comment>
<proteinExistence type="predicted"/>
<evidence type="ECO:0000256" key="1">
    <source>
        <dbReference type="SAM" id="SignalP"/>
    </source>
</evidence>
<feature type="chain" id="PRO_5037409044" evidence="1">
    <location>
        <begin position="20"/>
        <end position="302"/>
    </location>
</feature>
<evidence type="ECO:0000313" key="2">
    <source>
        <dbReference type="EMBL" id="NCD69081.1"/>
    </source>
</evidence>
<evidence type="ECO:0000313" key="3">
    <source>
        <dbReference type="Proteomes" id="UP000638732"/>
    </source>
</evidence>
<gene>
    <name evidence="2" type="ORF">GSY63_06910</name>
</gene>
<name>A0A965ZG65_9SPHI</name>
<accession>A0A965ZG65</accession>
<dbReference type="EMBL" id="WWEO01000040">
    <property type="protein sequence ID" value="NCD69081.1"/>
    <property type="molecule type" value="Genomic_DNA"/>
</dbReference>
<feature type="signal peptide" evidence="1">
    <location>
        <begin position="1"/>
        <end position="19"/>
    </location>
</feature>
<keyword evidence="1" id="KW-0732">Signal</keyword>
<protein>
    <submittedName>
        <fullName evidence="2">Uncharacterized protein</fullName>
    </submittedName>
</protein>
<dbReference type="AlphaFoldDB" id="A0A965ZG65"/>
<reference evidence="2" key="2">
    <citation type="submission" date="2020-10" db="EMBL/GenBank/DDBJ databases">
        <title>Mucilaginibacter sp. nov., isolated from soil.</title>
        <authorList>
            <person name="Jeon C.O."/>
        </authorList>
    </citation>
    <scope>NUCLEOTIDE SEQUENCE</scope>
    <source>
        <strain evidence="2">R11</strain>
    </source>
</reference>
<organism evidence="2 3">
    <name type="scientific">Mucilaginibacter agri</name>
    <dbReference type="NCBI Taxonomy" id="2695265"/>
    <lineage>
        <taxon>Bacteria</taxon>
        <taxon>Pseudomonadati</taxon>
        <taxon>Bacteroidota</taxon>
        <taxon>Sphingobacteriia</taxon>
        <taxon>Sphingobacteriales</taxon>
        <taxon>Sphingobacteriaceae</taxon>
        <taxon>Mucilaginibacter</taxon>
    </lineage>
</organism>